<dbReference type="AlphaFoldDB" id="A0A0F8XMK9"/>
<sequence length="231" mass="24802">MPVSDGAIVTDRINRGSAAYGKDDLAEAEAQLGKALALKPWSEDALQLRASVRQSLGRHADALADMDMLIARNILVADFYQQRAVLKDLLGRHADALQDRENADVVRGKVRVGTALGEARQANRAVLDGLNQKLPKVDFDGLDLGDAIQFLQDVTEITIEVDWPALSALGVDRRSVSIRTTDKTVRENLALLLASTGPKAPIHYGVADGKVVIPAPSPSPPSRFSADPGRP</sequence>
<gene>
    <name evidence="1" type="ORF">LCGC14_2925470</name>
</gene>
<reference evidence="1" key="1">
    <citation type="journal article" date="2015" name="Nature">
        <title>Complex archaea that bridge the gap between prokaryotes and eukaryotes.</title>
        <authorList>
            <person name="Spang A."/>
            <person name="Saw J.H."/>
            <person name="Jorgensen S.L."/>
            <person name="Zaremba-Niedzwiedzka K."/>
            <person name="Martijn J."/>
            <person name="Lind A.E."/>
            <person name="van Eijk R."/>
            <person name="Schleper C."/>
            <person name="Guy L."/>
            <person name="Ettema T.J."/>
        </authorList>
    </citation>
    <scope>NUCLEOTIDE SEQUENCE</scope>
</reference>
<dbReference type="EMBL" id="LAZR01058257">
    <property type="protein sequence ID" value="KKK70292.1"/>
    <property type="molecule type" value="Genomic_DNA"/>
</dbReference>
<proteinExistence type="predicted"/>
<comment type="caution">
    <text evidence="1">The sequence shown here is derived from an EMBL/GenBank/DDBJ whole genome shotgun (WGS) entry which is preliminary data.</text>
</comment>
<feature type="non-terminal residue" evidence="1">
    <location>
        <position position="1"/>
    </location>
</feature>
<evidence type="ECO:0000313" key="1">
    <source>
        <dbReference type="EMBL" id="KKK70292.1"/>
    </source>
</evidence>
<organism evidence="1">
    <name type="scientific">marine sediment metagenome</name>
    <dbReference type="NCBI Taxonomy" id="412755"/>
    <lineage>
        <taxon>unclassified sequences</taxon>
        <taxon>metagenomes</taxon>
        <taxon>ecological metagenomes</taxon>
    </lineage>
</organism>
<dbReference type="SUPFAM" id="SSF48452">
    <property type="entry name" value="TPR-like"/>
    <property type="match status" value="1"/>
</dbReference>
<accession>A0A0F8XMK9</accession>
<dbReference type="Gene3D" id="1.25.40.10">
    <property type="entry name" value="Tetratricopeptide repeat domain"/>
    <property type="match status" value="1"/>
</dbReference>
<dbReference type="InterPro" id="IPR011990">
    <property type="entry name" value="TPR-like_helical_dom_sf"/>
</dbReference>
<protein>
    <submittedName>
        <fullName evidence="1">Uncharacterized protein</fullName>
    </submittedName>
</protein>
<name>A0A0F8XMK9_9ZZZZ</name>